<dbReference type="AlphaFoldDB" id="G8ZN44"/>
<gene>
    <name evidence="1" type="primary">TDEL0A07060</name>
    <name evidence="1" type="ORF">TDEL_0A07060</name>
</gene>
<dbReference type="InParanoid" id="G8ZN44"/>
<dbReference type="EMBL" id="HE616742">
    <property type="protein sequence ID" value="CCE90038.1"/>
    <property type="molecule type" value="Genomic_DNA"/>
</dbReference>
<proteinExistence type="predicted"/>
<dbReference type="Proteomes" id="UP000005627">
    <property type="component" value="Chromosome 1"/>
</dbReference>
<accession>G8ZN44</accession>
<name>G8ZN44_TORDE</name>
<dbReference type="KEGG" id="tdl:TDEL_0A07060"/>
<organism evidence="1 2">
    <name type="scientific">Torulaspora delbrueckii</name>
    <name type="common">Yeast</name>
    <name type="synonym">Candida colliculosa</name>
    <dbReference type="NCBI Taxonomy" id="4950"/>
    <lineage>
        <taxon>Eukaryota</taxon>
        <taxon>Fungi</taxon>
        <taxon>Dikarya</taxon>
        <taxon>Ascomycota</taxon>
        <taxon>Saccharomycotina</taxon>
        <taxon>Saccharomycetes</taxon>
        <taxon>Saccharomycetales</taxon>
        <taxon>Saccharomycetaceae</taxon>
        <taxon>Torulaspora</taxon>
    </lineage>
</organism>
<dbReference type="RefSeq" id="XP_003679249.1">
    <property type="nucleotide sequence ID" value="XM_003679201.1"/>
</dbReference>
<evidence type="ECO:0000313" key="1">
    <source>
        <dbReference type="EMBL" id="CCE90038.1"/>
    </source>
</evidence>
<protein>
    <submittedName>
        <fullName evidence="1">Uncharacterized protein</fullName>
    </submittedName>
</protein>
<sequence>MDQEALERCLWASSDGYELWIEEEARKASQFYVVNGTNGKVLLQWQHEFKTAANVCCVCTTEDGQNGEQTHLLKVAWSDSRTVYCDYVTISGNLPVLVTEPLIDVSFDITAFELIWNQGVALIVEEALGCLHVFDTGLNRYLGYVTLFSNAKTNLQLAQLIKYASAQSTLWAIVRQYDESTKVSWACLNTYQISNFTLKSTVQLPRGFTDYTFVNAPGIKHLQRFEEMSTVVCSSCDILGKSVIQWFLSPKMPWREVQRDHSHH</sequence>
<keyword evidence="2" id="KW-1185">Reference proteome</keyword>
<reference evidence="1 2" key="1">
    <citation type="journal article" date="2011" name="Proc. Natl. Acad. Sci. U.S.A.">
        <title>Evolutionary erosion of yeast sex chromosomes by mating-type switching accidents.</title>
        <authorList>
            <person name="Gordon J.L."/>
            <person name="Armisen D."/>
            <person name="Proux-Wera E."/>
            <person name="Oheigeartaigh S.S."/>
            <person name="Byrne K.P."/>
            <person name="Wolfe K.H."/>
        </authorList>
    </citation>
    <scope>NUCLEOTIDE SEQUENCE [LARGE SCALE GENOMIC DNA]</scope>
    <source>
        <strain evidence="2">ATCC 10662 / CBS 1146 / NBRC 0425 / NCYC 2629 / NRRL Y-866</strain>
    </source>
</reference>
<evidence type="ECO:0000313" key="2">
    <source>
        <dbReference type="Proteomes" id="UP000005627"/>
    </source>
</evidence>
<dbReference type="eggNOG" id="ENOG502S9PE">
    <property type="taxonomic scope" value="Eukaryota"/>
</dbReference>
<dbReference type="GeneID" id="11503050"/>
<dbReference type="HOGENOM" id="CLU_925035_0_0_1"/>
<dbReference type="OrthoDB" id="4061228at2759"/>